<evidence type="ECO:0000256" key="2">
    <source>
        <dbReference type="ARBA" id="ARBA00022801"/>
    </source>
</evidence>
<evidence type="ECO:0000256" key="1">
    <source>
        <dbReference type="ARBA" id="ARBA00001946"/>
    </source>
</evidence>
<dbReference type="PROSITE" id="PS00893">
    <property type="entry name" value="NUDIX_BOX"/>
    <property type="match status" value="1"/>
</dbReference>
<dbReference type="PATRIC" id="fig|582.24.peg.184"/>
<sequence length="155" mass="17029">MTFKPHITVACLVSAGEKFLVVEETVNGNATWNQPAGHLEAGESLIAAAERELYEETGIRATPDALLKIHQWVAPDGTPFIRFLFRVLLDSECETHPQDSDIDCCHWVSADDIIHSPILRSPLVKESMFAWFAAEPLPLSLLGTFGDAFGEPVSP</sequence>
<keyword evidence="2 4" id="KW-0378">Hydrolase</keyword>
<dbReference type="Gene3D" id="3.90.79.10">
    <property type="entry name" value="Nucleoside Triphosphate Pyrophosphohydrolase"/>
    <property type="match status" value="1"/>
</dbReference>
<dbReference type="GO" id="GO:0016787">
    <property type="term" value="F:hydrolase activity"/>
    <property type="evidence" value="ECO:0007669"/>
    <property type="project" value="UniProtKB-KW"/>
</dbReference>
<accession>A0A0D8LBB1</accession>
<dbReference type="InterPro" id="IPR020476">
    <property type="entry name" value="Nudix_hydrolase"/>
</dbReference>
<comment type="similarity">
    <text evidence="4">Belongs to the Nudix hydrolase family.</text>
</comment>
<comment type="caution">
    <text evidence="6">The sequence shown here is derived from an EMBL/GenBank/DDBJ whole genome shotgun (WGS) entry which is preliminary data.</text>
</comment>
<dbReference type="PRINTS" id="PR00502">
    <property type="entry name" value="NUDIXFAMILY"/>
</dbReference>
<dbReference type="Proteomes" id="UP000032582">
    <property type="component" value="Unassembled WGS sequence"/>
</dbReference>
<dbReference type="InterPro" id="IPR020084">
    <property type="entry name" value="NUDIX_hydrolase_CS"/>
</dbReference>
<comment type="cofactor">
    <cofactor evidence="1">
        <name>Mg(2+)</name>
        <dbReference type="ChEBI" id="CHEBI:18420"/>
    </cofactor>
</comment>
<dbReference type="InterPro" id="IPR015797">
    <property type="entry name" value="NUDIX_hydrolase-like_dom_sf"/>
</dbReference>
<reference evidence="6 7" key="1">
    <citation type="submission" date="2015-02" db="EMBL/GenBank/DDBJ databases">
        <title>Whole genome shotgun sequencing of cultured foodborne pathogen.</title>
        <authorList>
            <person name="Timme R."/>
            <person name="Allard M.W."/>
            <person name="Strain E."/>
            <person name="Evans P.S."/>
            <person name="Brown E."/>
        </authorList>
    </citation>
    <scope>NUCLEOTIDE SEQUENCE [LARGE SCALE GENOMIC DNA]</scope>
    <source>
        <strain evidence="6 7">GCSL-TSO-24</strain>
    </source>
</reference>
<organism evidence="6 7">
    <name type="scientific">Morganella morganii</name>
    <name type="common">Proteus morganii</name>
    <dbReference type="NCBI Taxonomy" id="582"/>
    <lineage>
        <taxon>Bacteria</taxon>
        <taxon>Pseudomonadati</taxon>
        <taxon>Pseudomonadota</taxon>
        <taxon>Gammaproteobacteria</taxon>
        <taxon>Enterobacterales</taxon>
        <taxon>Morganellaceae</taxon>
        <taxon>Morganella</taxon>
    </lineage>
</organism>
<gene>
    <name evidence="6" type="ORF">UA45_00615</name>
</gene>
<dbReference type="Pfam" id="PF00293">
    <property type="entry name" value="NUDIX"/>
    <property type="match status" value="1"/>
</dbReference>
<feature type="domain" description="Nudix hydrolase" evidence="5">
    <location>
        <begin position="4"/>
        <end position="130"/>
    </location>
</feature>
<dbReference type="EMBL" id="JZSH01000002">
    <property type="protein sequence ID" value="KJF79255.1"/>
    <property type="molecule type" value="Genomic_DNA"/>
</dbReference>
<name>A0A0D8LBB1_MORMO</name>
<dbReference type="SUPFAM" id="SSF55811">
    <property type="entry name" value="Nudix"/>
    <property type="match status" value="1"/>
</dbReference>
<dbReference type="InterPro" id="IPR000086">
    <property type="entry name" value="NUDIX_hydrolase_dom"/>
</dbReference>
<evidence type="ECO:0000313" key="7">
    <source>
        <dbReference type="Proteomes" id="UP000032582"/>
    </source>
</evidence>
<evidence type="ECO:0000313" key="6">
    <source>
        <dbReference type="EMBL" id="KJF79255.1"/>
    </source>
</evidence>
<dbReference type="PANTHER" id="PTHR43222">
    <property type="entry name" value="NUDIX HYDROLASE 23"/>
    <property type="match status" value="1"/>
</dbReference>
<dbReference type="PANTHER" id="PTHR43222:SF11">
    <property type="entry name" value="PHOSPHATASE NUDJ"/>
    <property type="match status" value="1"/>
</dbReference>
<protein>
    <submittedName>
        <fullName evidence="6">Phosphatase</fullName>
    </submittedName>
</protein>
<proteinExistence type="inferred from homology"/>
<dbReference type="PROSITE" id="PS51462">
    <property type="entry name" value="NUDIX"/>
    <property type="match status" value="1"/>
</dbReference>
<keyword evidence="3" id="KW-0460">Magnesium</keyword>
<dbReference type="AlphaFoldDB" id="A0A0D8LBB1"/>
<evidence type="ECO:0000256" key="3">
    <source>
        <dbReference type="ARBA" id="ARBA00022842"/>
    </source>
</evidence>
<evidence type="ECO:0000256" key="4">
    <source>
        <dbReference type="RuleBase" id="RU003476"/>
    </source>
</evidence>
<evidence type="ECO:0000259" key="5">
    <source>
        <dbReference type="PROSITE" id="PS51462"/>
    </source>
</evidence>